<gene>
    <name evidence="2" type="ORF">POL72_02180</name>
</gene>
<dbReference type="PROSITE" id="PS51688">
    <property type="entry name" value="ICA"/>
    <property type="match status" value="1"/>
</dbReference>
<reference evidence="2 3" key="1">
    <citation type="submission" date="2023-01" db="EMBL/GenBank/DDBJ databases">
        <title>Minimal conservation of predation-associated metabolite biosynthetic gene clusters underscores biosynthetic potential of Myxococcota including descriptions for ten novel species: Archangium lansinium sp. nov., Myxococcus landrumus sp. nov., Nannocystis bai.</title>
        <authorList>
            <person name="Ahearne A."/>
            <person name="Stevens C."/>
            <person name="Dowd S."/>
        </authorList>
    </citation>
    <scope>NUCLEOTIDE SEQUENCE [LARGE SCALE GENOMIC DNA]</scope>
    <source>
        <strain evidence="2 3">WIWO2</strain>
    </source>
</reference>
<sequence length="432" mass="44712">MEINKKSRAELKAYFVKNALPTEGNFRDLIDAGLNQKDDGLVKAADQPAQIAASTAGDKPAIHLYESFATDTKPAWALSLQAGGKKGLGIGDGDGQNRLFIDATTGGVGIGTADPAGNKLRVAGNVLVDGAGGTAMLVIKDGNVGIGTADPAGNKLRVAGNILVDGTDGKARVSFGSTTRQMLNLWADGYGIGVQDGTTYFRTGSHFAFYKGGAHSDTTLAPGTGGAAMLVIKDGDVGIGTADPGGYKLNVTGNVKVGGAITPSVGNSASNGIMFPADPGGGTGDAAWIRYMVVSGESTKLQIGTSNDPDDTVSIWQYGAERLLVSSGIVYVSNIQLFSDRLLKHDIAPLGPVLGRVLRLQGVQYRWVDEKMGAGPQIGLIAQDVEAVFPELVSETHEGTKSVDYARLVAPLVEAVKELAAEVEALKLARAT</sequence>
<name>A0ABT5BQU5_9BACT</name>
<dbReference type="RefSeq" id="WP_272093318.1">
    <property type="nucleotide sequence ID" value="NZ_JAQNDK010000001.1"/>
</dbReference>
<dbReference type="EMBL" id="JAQNDK010000001">
    <property type="protein sequence ID" value="MDC0676532.1"/>
    <property type="molecule type" value="Genomic_DNA"/>
</dbReference>
<keyword evidence="3" id="KW-1185">Reference proteome</keyword>
<feature type="domain" description="Peptidase S74" evidence="1">
    <location>
        <begin position="339"/>
        <end position="430"/>
    </location>
</feature>
<dbReference type="Proteomes" id="UP001217485">
    <property type="component" value="Unassembled WGS sequence"/>
</dbReference>
<evidence type="ECO:0000259" key="1">
    <source>
        <dbReference type="PROSITE" id="PS51688"/>
    </source>
</evidence>
<proteinExistence type="predicted"/>
<organism evidence="2 3">
    <name type="scientific">Sorangium atrum</name>
    <dbReference type="NCBI Taxonomy" id="2995308"/>
    <lineage>
        <taxon>Bacteria</taxon>
        <taxon>Pseudomonadati</taxon>
        <taxon>Myxococcota</taxon>
        <taxon>Polyangia</taxon>
        <taxon>Polyangiales</taxon>
        <taxon>Polyangiaceae</taxon>
        <taxon>Sorangium</taxon>
    </lineage>
</organism>
<protein>
    <submittedName>
        <fullName evidence="2">Tail fiber domain-containing protein</fullName>
    </submittedName>
</protein>
<dbReference type="InterPro" id="IPR030392">
    <property type="entry name" value="S74_ICA"/>
</dbReference>
<evidence type="ECO:0000313" key="3">
    <source>
        <dbReference type="Proteomes" id="UP001217485"/>
    </source>
</evidence>
<comment type="caution">
    <text evidence="2">The sequence shown here is derived from an EMBL/GenBank/DDBJ whole genome shotgun (WGS) entry which is preliminary data.</text>
</comment>
<evidence type="ECO:0000313" key="2">
    <source>
        <dbReference type="EMBL" id="MDC0676532.1"/>
    </source>
</evidence>
<accession>A0ABT5BQU5</accession>
<dbReference type="Pfam" id="PF13884">
    <property type="entry name" value="Peptidase_S74"/>
    <property type="match status" value="1"/>
</dbReference>